<evidence type="ECO:0000313" key="9">
    <source>
        <dbReference type="EMBL" id="AUS07287.1"/>
    </source>
</evidence>
<keyword evidence="10" id="KW-1185">Reference proteome</keyword>
<feature type="active site" evidence="6">
    <location>
        <position position="269"/>
    </location>
</feature>
<dbReference type="Pfam" id="PF00171">
    <property type="entry name" value="Aldedh"/>
    <property type="match status" value="1"/>
</dbReference>
<dbReference type="PROSITE" id="PS00687">
    <property type="entry name" value="ALDEHYDE_DEHYDR_GLU"/>
    <property type="match status" value="1"/>
</dbReference>
<evidence type="ECO:0000259" key="8">
    <source>
        <dbReference type="Pfam" id="PF00171"/>
    </source>
</evidence>
<comment type="similarity">
    <text evidence="1 7">Belongs to the aldehyde dehydrogenase family.</text>
</comment>
<evidence type="ECO:0000256" key="3">
    <source>
        <dbReference type="ARBA" id="ARBA00023002"/>
    </source>
</evidence>
<evidence type="ECO:0000256" key="2">
    <source>
        <dbReference type="ARBA" id="ARBA00011881"/>
    </source>
</evidence>
<dbReference type="Gene3D" id="3.40.605.10">
    <property type="entry name" value="Aldehyde Dehydrogenase, Chain A, domain 1"/>
    <property type="match status" value="1"/>
</dbReference>
<gene>
    <name evidence="9" type="ORF">C1A40_07705</name>
</gene>
<sequence length="517" mass="55947">MSDTNTDFGINKALEVLSIKPVNLGTSTGSNQFSNGKSIESISPIDGQLIAKVTSTTKADYEKVMESATQAFWHWRKVPAPQRGDMVRQFSNKLREKKEALGKLVSYEMGKSYQEGLGEVQEMIDICDFAVGLSRQLHGLTMHSERPGHRMYEQYHPLGVVGIISAFNFPVAVWAWNTALAWVCGDVCVWKPSEKTPLCGIACQNIIAEILAENQLPEGISNLIIGDAKVGEFMTKDSRIPLISATGSTKMGKTVAQEVAARLGKSLLELGGNNAIIVTPDADIKMTVIGAVFGAVGTAGQRCTSTRRLIIHESIYEKVVTAITKAYQQLRIGNPLDESNNVGPIIDTDAVKMYNKALKQVVKEGGNVLVEGGTLKGSGYESGCYVKPAIVAVEPHFNMVKQETFAPILYVMTYEGTVENAINIQNDVEQGLSSAIMTNNLREAERFLSVEGSDCGIANVNIGTSGAEIGGAFGGEKETGGGRESGSDAWKVYMRRQTNTINYTTELPLAQGIKFDL</sequence>
<dbReference type="EC" id="1.2.1.3" evidence="5"/>
<name>A0A2I7SN10_9FLAO</name>
<organism evidence="9 10">
    <name type="scientific">Pseudotamlana carrageenivorans</name>
    <dbReference type="NCBI Taxonomy" id="2069432"/>
    <lineage>
        <taxon>Bacteria</taxon>
        <taxon>Pseudomonadati</taxon>
        <taxon>Bacteroidota</taxon>
        <taxon>Flavobacteriia</taxon>
        <taxon>Flavobacteriales</taxon>
        <taxon>Flavobacteriaceae</taxon>
        <taxon>Pseudotamlana</taxon>
    </lineage>
</organism>
<feature type="domain" description="Aldehyde dehydrogenase" evidence="8">
    <location>
        <begin position="35"/>
        <end position="498"/>
    </location>
</feature>
<dbReference type="GO" id="GO:0004029">
    <property type="term" value="F:aldehyde dehydrogenase (NAD+) activity"/>
    <property type="evidence" value="ECO:0007669"/>
    <property type="project" value="UniProtKB-EC"/>
</dbReference>
<dbReference type="InterPro" id="IPR029510">
    <property type="entry name" value="Ald_DH_CS_GLU"/>
</dbReference>
<evidence type="ECO:0000256" key="7">
    <source>
        <dbReference type="RuleBase" id="RU003345"/>
    </source>
</evidence>
<dbReference type="Proteomes" id="UP000236592">
    <property type="component" value="Chromosome"/>
</dbReference>
<dbReference type="PANTHER" id="PTHR43521">
    <property type="entry name" value="ALPHA-AMINOADIPIC SEMIALDEHYDE DEHYDROGENASE"/>
    <property type="match status" value="1"/>
</dbReference>
<evidence type="ECO:0000256" key="5">
    <source>
        <dbReference type="ARBA" id="ARBA00024226"/>
    </source>
</evidence>
<evidence type="ECO:0000313" key="10">
    <source>
        <dbReference type="Proteomes" id="UP000236592"/>
    </source>
</evidence>
<dbReference type="InterPro" id="IPR016161">
    <property type="entry name" value="Ald_DH/histidinol_DH"/>
</dbReference>
<dbReference type="FunFam" id="3.40.309.10:FF:000018">
    <property type="entry name" value="Alpha-aminoadipic semialdehyde dehydrogenase"/>
    <property type="match status" value="1"/>
</dbReference>
<evidence type="ECO:0000256" key="6">
    <source>
        <dbReference type="PROSITE-ProRule" id="PRU10007"/>
    </source>
</evidence>
<comment type="subunit">
    <text evidence="2">Homotetramer.</text>
</comment>
<dbReference type="Gene3D" id="3.40.309.10">
    <property type="entry name" value="Aldehyde Dehydrogenase, Chain A, domain 2"/>
    <property type="match status" value="1"/>
</dbReference>
<dbReference type="InterPro" id="IPR016163">
    <property type="entry name" value="Ald_DH_C"/>
</dbReference>
<dbReference type="InterPro" id="IPR016162">
    <property type="entry name" value="Ald_DH_N"/>
</dbReference>
<protein>
    <recommendedName>
        <fullName evidence="5">aldehyde dehydrogenase (NAD(+))</fullName>
        <ecNumber evidence="5">1.2.1.3</ecNumber>
    </recommendedName>
</protein>
<accession>A0A2I7SN10</accession>
<keyword evidence="4" id="KW-0520">NAD</keyword>
<dbReference type="InterPro" id="IPR015590">
    <property type="entry name" value="Aldehyde_DH_dom"/>
</dbReference>
<dbReference type="SUPFAM" id="SSF53720">
    <property type="entry name" value="ALDH-like"/>
    <property type="match status" value="1"/>
</dbReference>
<proteinExistence type="inferred from homology"/>
<dbReference type="PANTHER" id="PTHR43521:SF1">
    <property type="entry name" value="ALPHA-AMINOADIPIC SEMIALDEHYDE DEHYDROGENASE"/>
    <property type="match status" value="1"/>
</dbReference>
<dbReference type="InterPro" id="IPR044638">
    <property type="entry name" value="ALDH7A1-like"/>
</dbReference>
<dbReference type="OrthoDB" id="9762913at2"/>
<evidence type="ECO:0000256" key="1">
    <source>
        <dbReference type="ARBA" id="ARBA00009986"/>
    </source>
</evidence>
<dbReference type="EMBL" id="CP025938">
    <property type="protein sequence ID" value="AUS07287.1"/>
    <property type="molecule type" value="Genomic_DNA"/>
</dbReference>
<keyword evidence="3 7" id="KW-0560">Oxidoreductase</keyword>
<dbReference type="CDD" id="cd07130">
    <property type="entry name" value="ALDH_F7_AASADH"/>
    <property type="match status" value="1"/>
</dbReference>
<dbReference type="AlphaFoldDB" id="A0A2I7SN10"/>
<dbReference type="KEGG" id="taj:C1A40_07705"/>
<dbReference type="RefSeq" id="WP_102997161.1">
    <property type="nucleotide sequence ID" value="NZ_CP025938.1"/>
</dbReference>
<reference evidence="10" key="1">
    <citation type="submission" date="2018-01" db="EMBL/GenBank/DDBJ databases">
        <title>Complete genome of Tamlana sp. UJ94.</title>
        <authorList>
            <person name="Jung J."/>
            <person name="Chung D."/>
            <person name="Bae S.S."/>
            <person name="Baek K."/>
        </authorList>
    </citation>
    <scope>NUCLEOTIDE SEQUENCE [LARGE SCALE GENOMIC DNA]</scope>
    <source>
        <strain evidence="10">UJ94</strain>
    </source>
</reference>
<evidence type="ECO:0000256" key="4">
    <source>
        <dbReference type="ARBA" id="ARBA00023027"/>
    </source>
</evidence>